<gene>
    <name evidence="2" type="ORF">CWE14_02075</name>
</gene>
<dbReference type="RefSeq" id="WP_126797845.1">
    <property type="nucleotide sequence ID" value="NZ_PIPO01000001.1"/>
</dbReference>
<accession>A0A432WM25</accession>
<sequence length="485" mass="54855">MEFNKFTGVTEGPDKDLNFAIKSGSKKTLNALEKLTGNLTAYDTPAKHSIALQLFSLAANVDLADKKASQVITAIGKYFLKLSESAMSAEFIANEWLNRLQSVDYAQHKECQAAYQWILLFNQRDGSKRTPHELVRVFEQSQDALAGVYQKLTASYSVDDLIIDNSGSQPGYYLMEAFLTTYFYHSHTCHSAYETWVLECVEKDMRFGNGLILAVLRRSGNYPEIAAYLIDVFIRATPDDNHPGMVWPLFNELLNDEDMPERMLKQVVAHVEPKISQWSVLQKDYAVRCLFSIDWHGPESVAKSLARSKSTTKLAKLLVADADGESIRALSALLDTDRGPAFKLPSGGENQFEDLNIKLMVIDELMYRKKSLAPAFNLREFAKNYDHSVISTNGYETIPEALSYMKGLQIPEHLLAEITQLSYDPARDIYHQLVPFWDGEDDRFAASSLADLAKLENIREIEGFDEHLLNTWSDLIHSKGIVRQR</sequence>
<dbReference type="Pfam" id="PF21832">
    <property type="entry name" value="DUF6892"/>
    <property type="match status" value="1"/>
</dbReference>
<evidence type="ECO:0000313" key="2">
    <source>
        <dbReference type="EMBL" id="RUO34808.1"/>
    </source>
</evidence>
<keyword evidence="3" id="KW-1185">Reference proteome</keyword>
<protein>
    <recommendedName>
        <fullName evidence="1">DUF6892 domain-containing protein</fullName>
    </recommendedName>
</protein>
<dbReference type="Proteomes" id="UP000287823">
    <property type="component" value="Unassembled WGS sequence"/>
</dbReference>
<name>A0A432WM25_9GAMM</name>
<dbReference type="AlphaFoldDB" id="A0A432WM25"/>
<evidence type="ECO:0000259" key="1">
    <source>
        <dbReference type="Pfam" id="PF21832"/>
    </source>
</evidence>
<feature type="domain" description="DUF6892" evidence="1">
    <location>
        <begin position="351"/>
        <end position="481"/>
    </location>
</feature>
<proteinExistence type="predicted"/>
<dbReference type="EMBL" id="PIPO01000001">
    <property type="protein sequence ID" value="RUO34808.1"/>
    <property type="molecule type" value="Genomic_DNA"/>
</dbReference>
<evidence type="ECO:0000313" key="3">
    <source>
        <dbReference type="Proteomes" id="UP000287823"/>
    </source>
</evidence>
<organism evidence="2 3">
    <name type="scientific">Aliidiomarina soli</name>
    <dbReference type="NCBI Taxonomy" id="1928574"/>
    <lineage>
        <taxon>Bacteria</taxon>
        <taxon>Pseudomonadati</taxon>
        <taxon>Pseudomonadota</taxon>
        <taxon>Gammaproteobacteria</taxon>
        <taxon>Alteromonadales</taxon>
        <taxon>Idiomarinaceae</taxon>
        <taxon>Aliidiomarina</taxon>
    </lineage>
</organism>
<reference evidence="2 3" key="1">
    <citation type="journal article" date="2011" name="Front. Microbiol.">
        <title>Genomic signatures of strain selection and enhancement in Bacillus atrophaeus var. globigii, a historical biowarfare simulant.</title>
        <authorList>
            <person name="Gibbons H.S."/>
            <person name="Broomall S.M."/>
            <person name="McNew L.A."/>
            <person name="Daligault H."/>
            <person name="Chapman C."/>
            <person name="Bruce D."/>
            <person name="Karavis M."/>
            <person name="Krepps M."/>
            <person name="McGregor P.A."/>
            <person name="Hong C."/>
            <person name="Park K.H."/>
            <person name="Akmal A."/>
            <person name="Feldman A."/>
            <person name="Lin J.S."/>
            <person name="Chang W.E."/>
            <person name="Higgs B.W."/>
            <person name="Demirev P."/>
            <person name="Lindquist J."/>
            <person name="Liem A."/>
            <person name="Fochler E."/>
            <person name="Read T.D."/>
            <person name="Tapia R."/>
            <person name="Johnson S."/>
            <person name="Bishop-Lilly K.A."/>
            <person name="Detter C."/>
            <person name="Han C."/>
            <person name="Sozhamannan S."/>
            <person name="Rosenzweig C.N."/>
            <person name="Skowronski E.W."/>
        </authorList>
    </citation>
    <scope>NUCLEOTIDE SEQUENCE [LARGE SCALE GENOMIC DNA]</scope>
    <source>
        <strain evidence="2 3">Y4G10-17</strain>
    </source>
</reference>
<comment type="caution">
    <text evidence="2">The sequence shown here is derived from an EMBL/GenBank/DDBJ whole genome shotgun (WGS) entry which is preliminary data.</text>
</comment>
<dbReference type="InterPro" id="IPR054187">
    <property type="entry name" value="DUF6892"/>
</dbReference>